<name>A0A1R3HYY9_9ROSI</name>
<dbReference type="EMBL" id="AWUE01019198">
    <property type="protein sequence ID" value="OMO75562.1"/>
    <property type="molecule type" value="Genomic_DNA"/>
</dbReference>
<reference evidence="2" key="1">
    <citation type="submission" date="2013-09" db="EMBL/GenBank/DDBJ databases">
        <title>Corchorus olitorius genome sequencing.</title>
        <authorList>
            <person name="Alam M."/>
            <person name="Haque M.S."/>
            <person name="Islam M.S."/>
            <person name="Emdad E.M."/>
            <person name="Islam M.M."/>
            <person name="Ahmed B."/>
            <person name="Halim A."/>
            <person name="Hossen Q.M.M."/>
            <person name="Hossain M.Z."/>
            <person name="Ahmed R."/>
            <person name="Khan M.M."/>
            <person name="Islam R."/>
            <person name="Rashid M.M."/>
            <person name="Khan S.A."/>
            <person name="Rahman M.S."/>
            <person name="Alam M."/>
            <person name="Yahiya A.S."/>
            <person name="Khan M.S."/>
            <person name="Azam M.S."/>
            <person name="Haque T."/>
            <person name="Lashkar M.Z.H."/>
            <person name="Akhand A.I."/>
            <person name="Morshed G."/>
            <person name="Roy S."/>
            <person name="Uddin K.S."/>
            <person name="Rabeya T."/>
            <person name="Hossain A.S."/>
            <person name="Chowdhury A."/>
            <person name="Snigdha A.R."/>
            <person name="Mortoza M.S."/>
            <person name="Matin S.A."/>
            <person name="Hoque S.M.E."/>
            <person name="Islam M.K."/>
            <person name="Roy D.K."/>
            <person name="Haider R."/>
            <person name="Moosa M.M."/>
            <person name="Elias S.M."/>
            <person name="Hasan A.M."/>
            <person name="Jahan S."/>
            <person name="Shafiuddin M."/>
            <person name="Mahmood N."/>
            <person name="Shommy N.S."/>
        </authorList>
    </citation>
    <scope>NUCLEOTIDE SEQUENCE [LARGE SCALE GENOMIC DNA]</scope>
    <source>
        <strain evidence="2">cv. O-4</strain>
    </source>
</reference>
<organism evidence="1 2">
    <name type="scientific">Corchorus olitorius</name>
    <dbReference type="NCBI Taxonomy" id="93759"/>
    <lineage>
        <taxon>Eukaryota</taxon>
        <taxon>Viridiplantae</taxon>
        <taxon>Streptophyta</taxon>
        <taxon>Embryophyta</taxon>
        <taxon>Tracheophyta</taxon>
        <taxon>Spermatophyta</taxon>
        <taxon>Magnoliopsida</taxon>
        <taxon>eudicotyledons</taxon>
        <taxon>Gunneridae</taxon>
        <taxon>Pentapetalae</taxon>
        <taxon>rosids</taxon>
        <taxon>malvids</taxon>
        <taxon>Malvales</taxon>
        <taxon>Malvaceae</taxon>
        <taxon>Grewioideae</taxon>
        <taxon>Apeibeae</taxon>
        <taxon>Corchorus</taxon>
    </lineage>
</organism>
<dbReference type="Proteomes" id="UP000187203">
    <property type="component" value="Unassembled WGS sequence"/>
</dbReference>
<accession>A0A1R3HYY9</accession>
<proteinExistence type="predicted"/>
<protein>
    <submittedName>
        <fullName evidence="1">Uncharacterized protein</fullName>
    </submittedName>
</protein>
<keyword evidence="2" id="KW-1185">Reference proteome</keyword>
<comment type="caution">
    <text evidence="1">The sequence shown here is derived from an EMBL/GenBank/DDBJ whole genome shotgun (WGS) entry which is preliminary data.</text>
</comment>
<sequence length="39" mass="4612">MGCELEQDYELYRSPSEKVMTVIEADMRGVAYPRDFRIL</sequence>
<evidence type="ECO:0000313" key="1">
    <source>
        <dbReference type="EMBL" id="OMO75562.1"/>
    </source>
</evidence>
<dbReference type="AlphaFoldDB" id="A0A1R3HYY9"/>
<gene>
    <name evidence="1" type="ORF">COLO4_26023</name>
</gene>
<evidence type="ECO:0000313" key="2">
    <source>
        <dbReference type="Proteomes" id="UP000187203"/>
    </source>
</evidence>